<dbReference type="AlphaFoldDB" id="A0A501PTE4"/>
<comment type="function">
    <text evidence="2">Catalyzes the specific phosphorylation of 1,6-anhydro-N-acetylmuramic acid (anhMurNAc) with the simultaneous cleavage of the 1,6-anhydro ring, generating MurNAc-6-P. Is required for the utilization of anhMurNAc either imported from the medium or derived from its own cell wall murein, and thus plays a role in cell wall recycling.</text>
</comment>
<dbReference type="SUPFAM" id="SSF53067">
    <property type="entry name" value="Actin-like ATPase domain"/>
    <property type="match status" value="1"/>
</dbReference>
<dbReference type="OrthoDB" id="9763949at2"/>
<dbReference type="GO" id="GO:0016773">
    <property type="term" value="F:phosphotransferase activity, alcohol group as acceptor"/>
    <property type="evidence" value="ECO:0007669"/>
    <property type="project" value="UniProtKB-UniRule"/>
</dbReference>
<name>A0A501PTE4_9PROT</name>
<keyword evidence="2" id="KW-0067">ATP-binding</keyword>
<dbReference type="GO" id="GO:0009254">
    <property type="term" value="P:peptidoglycan turnover"/>
    <property type="evidence" value="ECO:0007669"/>
    <property type="project" value="UniProtKB-UniRule"/>
</dbReference>
<dbReference type="InterPro" id="IPR043129">
    <property type="entry name" value="ATPase_NBD"/>
</dbReference>
<dbReference type="InterPro" id="IPR005338">
    <property type="entry name" value="Anhydro_N_Ac-Mur_kinase"/>
</dbReference>
<dbReference type="UniPathway" id="UPA00544"/>
<dbReference type="GO" id="GO:0097175">
    <property type="term" value="P:1,6-anhydro-N-acetyl-beta-muramic acid catabolic process"/>
    <property type="evidence" value="ECO:0007669"/>
    <property type="project" value="UniProtKB-UniRule"/>
</dbReference>
<dbReference type="PANTHER" id="PTHR30605">
    <property type="entry name" value="ANHYDRO-N-ACETYLMURAMIC ACID KINASE"/>
    <property type="match status" value="1"/>
</dbReference>
<evidence type="ECO:0000256" key="1">
    <source>
        <dbReference type="ARBA" id="ARBA00023277"/>
    </source>
</evidence>
<evidence type="ECO:0000313" key="3">
    <source>
        <dbReference type="EMBL" id="TPD63254.1"/>
    </source>
</evidence>
<reference evidence="4" key="1">
    <citation type="submission" date="2019-06" db="EMBL/GenBank/DDBJ databases">
        <title>The complete genome of Emcibacter congregatus ZYLT.</title>
        <authorList>
            <person name="Zhao Z."/>
        </authorList>
    </citation>
    <scope>NUCLEOTIDE SEQUENCE [LARGE SCALE GENOMIC DNA]</scope>
    <source>
        <strain evidence="4">MCCC 1A06723</strain>
    </source>
</reference>
<dbReference type="GO" id="GO:0006040">
    <property type="term" value="P:amino sugar metabolic process"/>
    <property type="evidence" value="ECO:0007669"/>
    <property type="project" value="InterPro"/>
</dbReference>
<evidence type="ECO:0000256" key="2">
    <source>
        <dbReference type="HAMAP-Rule" id="MF_01270"/>
    </source>
</evidence>
<comment type="catalytic activity">
    <reaction evidence="2">
        <text>1,6-anhydro-N-acetyl-beta-muramate + ATP + H2O = N-acetyl-D-muramate 6-phosphate + ADP + H(+)</text>
        <dbReference type="Rhea" id="RHEA:24952"/>
        <dbReference type="ChEBI" id="CHEBI:15377"/>
        <dbReference type="ChEBI" id="CHEBI:15378"/>
        <dbReference type="ChEBI" id="CHEBI:30616"/>
        <dbReference type="ChEBI" id="CHEBI:58690"/>
        <dbReference type="ChEBI" id="CHEBI:58722"/>
        <dbReference type="ChEBI" id="CHEBI:456216"/>
        <dbReference type="EC" id="2.7.1.170"/>
    </reaction>
</comment>
<dbReference type="PANTHER" id="PTHR30605:SF0">
    <property type="entry name" value="ANHYDRO-N-ACETYLMURAMIC ACID KINASE"/>
    <property type="match status" value="1"/>
</dbReference>
<keyword evidence="2 3" id="KW-0808">Transferase</keyword>
<comment type="similarity">
    <text evidence="2">Belongs to the anhydro-N-acetylmuramic acid kinase family.</text>
</comment>
<dbReference type="GO" id="GO:0016301">
    <property type="term" value="F:kinase activity"/>
    <property type="evidence" value="ECO:0007669"/>
    <property type="project" value="UniProtKB-KW"/>
</dbReference>
<keyword evidence="2 3" id="KW-0418">Kinase</keyword>
<gene>
    <name evidence="2" type="primary">anmK</name>
    <name evidence="3" type="ORF">FIV46_02550</name>
</gene>
<comment type="pathway">
    <text evidence="2">Cell wall biogenesis; peptidoglycan recycling.</text>
</comment>
<proteinExistence type="inferred from homology"/>
<dbReference type="GO" id="GO:0005524">
    <property type="term" value="F:ATP binding"/>
    <property type="evidence" value="ECO:0007669"/>
    <property type="project" value="UniProtKB-UniRule"/>
</dbReference>
<protein>
    <recommendedName>
        <fullName evidence="2">Anhydro-N-acetylmuramic acid kinase</fullName>
        <ecNumber evidence="2">2.7.1.170</ecNumber>
    </recommendedName>
    <alternativeName>
        <fullName evidence="2">AnhMurNAc kinase</fullName>
    </alternativeName>
</protein>
<keyword evidence="2" id="KW-0547">Nucleotide-binding</keyword>
<keyword evidence="4" id="KW-1185">Reference proteome</keyword>
<comment type="pathway">
    <text evidence="2">Amino-sugar metabolism; 1,6-anhydro-N-acetylmuramate degradation.</text>
</comment>
<evidence type="ECO:0000313" key="4">
    <source>
        <dbReference type="Proteomes" id="UP000319148"/>
    </source>
</evidence>
<organism evidence="3 4">
    <name type="scientific">Emcibacter nanhaiensis</name>
    <dbReference type="NCBI Taxonomy" id="1505037"/>
    <lineage>
        <taxon>Bacteria</taxon>
        <taxon>Pseudomonadati</taxon>
        <taxon>Pseudomonadota</taxon>
        <taxon>Alphaproteobacteria</taxon>
        <taxon>Emcibacterales</taxon>
        <taxon>Emcibacteraceae</taxon>
        <taxon>Emcibacter</taxon>
    </lineage>
</organism>
<dbReference type="NCBIfam" id="NF007141">
    <property type="entry name" value="PRK09585.1-5"/>
    <property type="match status" value="1"/>
</dbReference>
<dbReference type="Pfam" id="PF03702">
    <property type="entry name" value="AnmK"/>
    <property type="match status" value="1"/>
</dbReference>
<dbReference type="UniPathway" id="UPA00343"/>
<feature type="binding site" evidence="2">
    <location>
        <begin position="9"/>
        <end position="16"/>
    </location>
    <ligand>
        <name>ATP</name>
        <dbReference type="ChEBI" id="CHEBI:30616"/>
    </ligand>
</feature>
<dbReference type="EC" id="2.7.1.170" evidence="2"/>
<dbReference type="HAMAP" id="MF_01270">
    <property type="entry name" value="AnhMurNAc_kinase"/>
    <property type="match status" value="1"/>
</dbReference>
<keyword evidence="1 2" id="KW-0119">Carbohydrate metabolism</keyword>
<dbReference type="Proteomes" id="UP000319148">
    <property type="component" value="Unassembled WGS sequence"/>
</dbReference>
<dbReference type="EMBL" id="VFIY01000004">
    <property type="protein sequence ID" value="TPD63254.1"/>
    <property type="molecule type" value="Genomic_DNA"/>
</dbReference>
<accession>A0A501PTE4</accession>
<comment type="caution">
    <text evidence="3">The sequence shown here is derived from an EMBL/GenBank/DDBJ whole genome shotgun (WGS) entry which is preliminary data.</text>
</comment>
<sequence>MLSVGLMSGTSLDGVDAALLLTDGVTTEPFGHPVHIPYSREIQNLLHEGLATARLHGKPVTSDPKIRHVEEILTEHHIIAVKDLLSDNGLKSKEIEVIGFHGQTLLHRPAEGWTWQIGDGQAMADTLQIPVVSDFRSNDVAAGGQGAPLVPIYHLAHIAGRPGNATLAIVNIGGVANITWIAASRAPEDLISCDSGPGNALLNDWIARNTGEDCDQDGGYARQGTVDEALLAQWMADDYFRQAPPKSLDRNSFTVPGLDKLSLEDGAATLTAFTAQAIADTLKLFPKHPESCFICGGGRHNPVMMEEVERRISPALISPVESIGWHGDFIEAEAFAFLAVRRLKNLPISFPGTTGVNRPMPGGVIHLPTNR</sequence>
<dbReference type="Gene3D" id="3.30.420.40">
    <property type="match status" value="2"/>
</dbReference>